<keyword evidence="2" id="KW-1185">Reference proteome</keyword>
<proteinExistence type="predicted"/>
<protein>
    <submittedName>
        <fullName evidence="1">Uncharacterized protein</fullName>
    </submittedName>
</protein>
<dbReference type="VEuPathDB" id="FungiDB:JI435_118680"/>
<name>A0A7U2IAZ8_PHANO</name>
<accession>A0A7U2IAZ8</accession>
<evidence type="ECO:0000313" key="1">
    <source>
        <dbReference type="EMBL" id="QRD06499.1"/>
    </source>
</evidence>
<organism evidence="1 2">
    <name type="scientific">Phaeosphaeria nodorum (strain SN15 / ATCC MYA-4574 / FGSC 10173)</name>
    <name type="common">Glume blotch fungus</name>
    <name type="synonym">Parastagonospora nodorum</name>
    <dbReference type="NCBI Taxonomy" id="321614"/>
    <lineage>
        <taxon>Eukaryota</taxon>
        <taxon>Fungi</taxon>
        <taxon>Dikarya</taxon>
        <taxon>Ascomycota</taxon>
        <taxon>Pezizomycotina</taxon>
        <taxon>Dothideomycetes</taxon>
        <taxon>Pleosporomycetidae</taxon>
        <taxon>Pleosporales</taxon>
        <taxon>Pleosporineae</taxon>
        <taxon>Phaeosphaeriaceae</taxon>
        <taxon>Parastagonospora</taxon>
    </lineage>
</organism>
<dbReference type="AlphaFoldDB" id="A0A7U2IAZ8"/>
<feature type="non-terminal residue" evidence="1">
    <location>
        <position position="1"/>
    </location>
</feature>
<dbReference type="EMBL" id="CP069042">
    <property type="protein sequence ID" value="QRD06499.1"/>
    <property type="molecule type" value="Genomic_DNA"/>
</dbReference>
<reference evidence="2" key="1">
    <citation type="journal article" date="2021" name="BMC Genomics">
        <title>Chromosome-level genome assembly and manually-curated proteome of model necrotroph Parastagonospora nodorum Sn15 reveals a genome-wide trove of candidate effector homologs, and redundancy of virulence-related functions within an accessory chromosome.</title>
        <authorList>
            <person name="Bertazzoni S."/>
            <person name="Jones D.A.B."/>
            <person name="Phan H.T."/>
            <person name="Tan K.-C."/>
            <person name="Hane J.K."/>
        </authorList>
    </citation>
    <scope>NUCLEOTIDE SEQUENCE [LARGE SCALE GENOMIC DNA]</scope>
    <source>
        <strain evidence="2">SN15 / ATCC MYA-4574 / FGSC 10173)</strain>
    </source>
</reference>
<dbReference type="Proteomes" id="UP000663193">
    <property type="component" value="Chromosome 20"/>
</dbReference>
<evidence type="ECO:0000313" key="2">
    <source>
        <dbReference type="Proteomes" id="UP000663193"/>
    </source>
</evidence>
<sequence length="106" mass="11301">NCKRAVAESGSARSWLEAANVSRRAASSNRLEQTGAAGYMCVVLRARELGYGVMLGRCRRVSCSWCGDDVGARADSSRSGCSWIEDGRKPENLVATRNGGSAGEKE</sequence>
<gene>
    <name evidence="1" type="ORF">JI435_118680</name>
</gene>